<evidence type="ECO:0000313" key="1">
    <source>
        <dbReference type="EMBL" id="KSU14628.1"/>
    </source>
</evidence>
<proteinExistence type="predicted"/>
<dbReference type="AlphaFoldDB" id="A0A0V8DM73"/>
<name>A0A0V8DM73_LACLL</name>
<dbReference type="PATRIC" id="fig|1360.106.peg.247"/>
<organism evidence="1 2">
    <name type="scientific">Lactococcus lactis subsp. lactis</name>
    <name type="common">Streptococcus lactis</name>
    <dbReference type="NCBI Taxonomy" id="1360"/>
    <lineage>
        <taxon>Bacteria</taxon>
        <taxon>Bacillati</taxon>
        <taxon>Bacillota</taxon>
        <taxon>Bacilli</taxon>
        <taxon>Lactobacillales</taxon>
        <taxon>Streptococcaceae</taxon>
        <taxon>Lactococcus</taxon>
    </lineage>
</organism>
<accession>A0A0V8DM73</accession>
<sequence length="165" mass="19744">MFPKTETVLLPTETIVNEGWNFIKLIKDENVYQSIKNSINSINKKKYFKKENVFFEKLHSVFFKLQEMEKQNLIITNEDEVKKLLIRIASIKKLFVNDILSVVRDVYNRPVFTEGDLYLQLFKIYLDNYDKTENEDMIDTFNFTYNPIMPFSRAKIQQGLFIYQV</sequence>
<evidence type="ECO:0000313" key="2">
    <source>
        <dbReference type="Proteomes" id="UP000054230"/>
    </source>
</evidence>
<dbReference type="EMBL" id="LKLP01000007">
    <property type="protein sequence ID" value="KSU14628.1"/>
    <property type="molecule type" value="Genomic_DNA"/>
</dbReference>
<protein>
    <submittedName>
        <fullName evidence="1">Uncharacterized protein</fullName>
    </submittedName>
</protein>
<comment type="caution">
    <text evidence="1">The sequence shown here is derived from an EMBL/GenBank/DDBJ whole genome shotgun (WGS) entry which is preliminary data.</text>
</comment>
<dbReference type="Proteomes" id="UP000054230">
    <property type="component" value="Unassembled WGS sequence"/>
</dbReference>
<reference evidence="2" key="1">
    <citation type="submission" date="2015-10" db="EMBL/GenBank/DDBJ databases">
        <title>Draft Genome Sequences of 11 Lactococcus lactis subspecies cremoris strains.</title>
        <authorList>
            <person name="Wels M."/>
            <person name="Backus L."/>
            <person name="Boekhorst J."/>
            <person name="Dijkstra A."/>
            <person name="Beerthuizen M."/>
            <person name="Kelly W."/>
            <person name="Siezen R."/>
            <person name="Bachmann H."/>
            <person name="Van Hijum S."/>
        </authorList>
    </citation>
    <scope>NUCLEOTIDE SEQUENCE [LARGE SCALE GENOMIC DNA]</scope>
    <source>
        <strain evidence="2">LMG8520</strain>
    </source>
</reference>
<gene>
    <name evidence="1" type="ORF">LMG8520_0279</name>
</gene>